<evidence type="ECO:0000313" key="3">
    <source>
        <dbReference type="Proteomes" id="UP000803844"/>
    </source>
</evidence>
<dbReference type="EMBL" id="MU032348">
    <property type="protein sequence ID" value="KAF3764784.1"/>
    <property type="molecule type" value="Genomic_DNA"/>
</dbReference>
<protein>
    <submittedName>
        <fullName evidence="2">Uncharacterized protein</fullName>
    </submittedName>
</protein>
<keyword evidence="3" id="KW-1185">Reference proteome</keyword>
<proteinExistence type="predicted"/>
<feature type="region of interest" description="Disordered" evidence="1">
    <location>
        <begin position="109"/>
        <end position="164"/>
    </location>
</feature>
<organism evidence="2 3">
    <name type="scientific">Cryphonectria parasitica (strain ATCC 38755 / EP155)</name>
    <dbReference type="NCBI Taxonomy" id="660469"/>
    <lineage>
        <taxon>Eukaryota</taxon>
        <taxon>Fungi</taxon>
        <taxon>Dikarya</taxon>
        <taxon>Ascomycota</taxon>
        <taxon>Pezizomycotina</taxon>
        <taxon>Sordariomycetes</taxon>
        <taxon>Sordariomycetidae</taxon>
        <taxon>Diaporthales</taxon>
        <taxon>Cryphonectriaceae</taxon>
        <taxon>Cryphonectria-Endothia species complex</taxon>
        <taxon>Cryphonectria</taxon>
    </lineage>
</organism>
<evidence type="ECO:0000256" key="1">
    <source>
        <dbReference type="SAM" id="MobiDB-lite"/>
    </source>
</evidence>
<gene>
    <name evidence="2" type="ORF">M406DRAFT_331104</name>
</gene>
<name>A0A9P4Y0K6_CRYP1</name>
<dbReference type="Proteomes" id="UP000803844">
    <property type="component" value="Unassembled WGS sequence"/>
</dbReference>
<sequence length="164" mass="18193">MARISYQRVAWPNKHWFMGVSSDSEPKGLLYWSVDAGRWIMSNGQRATWAMGSLHTAILPGPTKNGFKAWGQVTLRPLYPAQSANAPWPSVAKESCSGREDFSQAIRQELRASKVEPQGGDRQGRFAPHETDGGRRETLLADAVLGRIESHPTIKPPNTPDKLQ</sequence>
<accession>A0A9P4Y0K6</accession>
<evidence type="ECO:0000313" key="2">
    <source>
        <dbReference type="EMBL" id="KAF3764784.1"/>
    </source>
</evidence>
<feature type="compositionally biased region" description="Pro residues" evidence="1">
    <location>
        <begin position="154"/>
        <end position="164"/>
    </location>
</feature>
<feature type="compositionally biased region" description="Basic and acidic residues" evidence="1">
    <location>
        <begin position="122"/>
        <end position="139"/>
    </location>
</feature>
<reference evidence="2" key="1">
    <citation type="journal article" date="2020" name="Phytopathology">
        <title>Genome sequence of the chestnut blight fungus Cryphonectria parasitica EP155: A fundamental resource for an archetypical invasive plant pathogen.</title>
        <authorList>
            <person name="Crouch J.A."/>
            <person name="Dawe A."/>
            <person name="Aerts A."/>
            <person name="Barry K."/>
            <person name="Churchill A.C.L."/>
            <person name="Grimwood J."/>
            <person name="Hillman B."/>
            <person name="Milgroom M.G."/>
            <person name="Pangilinan J."/>
            <person name="Smith M."/>
            <person name="Salamov A."/>
            <person name="Schmutz J."/>
            <person name="Yadav J."/>
            <person name="Grigoriev I.V."/>
            <person name="Nuss D."/>
        </authorList>
    </citation>
    <scope>NUCLEOTIDE SEQUENCE</scope>
    <source>
        <strain evidence="2">EP155</strain>
    </source>
</reference>
<dbReference type="AlphaFoldDB" id="A0A9P4Y0K6"/>
<dbReference type="GeneID" id="63837725"/>
<comment type="caution">
    <text evidence="2">The sequence shown here is derived from an EMBL/GenBank/DDBJ whole genome shotgun (WGS) entry which is preliminary data.</text>
</comment>
<dbReference type="RefSeq" id="XP_040775745.1">
    <property type="nucleotide sequence ID" value="XM_040920596.1"/>
</dbReference>